<evidence type="ECO:0000313" key="13">
    <source>
        <dbReference type="Proteomes" id="UP000185739"/>
    </source>
</evidence>
<evidence type="ECO:0000256" key="4">
    <source>
        <dbReference type="ARBA" id="ARBA00022692"/>
    </source>
</evidence>
<dbReference type="Pfam" id="PF13246">
    <property type="entry name" value="Cation_ATPase"/>
    <property type="match status" value="1"/>
</dbReference>
<dbReference type="InterPro" id="IPR008250">
    <property type="entry name" value="ATPase_P-typ_transduc_dom_A_sf"/>
</dbReference>
<dbReference type="NCBIfam" id="TIGR01494">
    <property type="entry name" value="ATPase_P-type"/>
    <property type="match status" value="3"/>
</dbReference>
<dbReference type="GO" id="GO:0005391">
    <property type="term" value="F:P-type sodium:potassium-exchanging transporter activity"/>
    <property type="evidence" value="ECO:0007669"/>
    <property type="project" value="TreeGrafter"/>
</dbReference>
<feature type="transmembrane region" description="Helical" evidence="11">
    <location>
        <begin position="768"/>
        <end position="789"/>
    </location>
</feature>
<keyword evidence="8" id="KW-1278">Translocase</keyword>
<evidence type="ECO:0000256" key="1">
    <source>
        <dbReference type="ARBA" id="ARBA00004651"/>
    </source>
</evidence>
<dbReference type="Pfam" id="PF00690">
    <property type="entry name" value="Cation_ATPase_N"/>
    <property type="match status" value="1"/>
</dbReference>
<dbReference type="GO" id="GO:1990573">
    <property type="term" value="P:potassium ion import across plasma membrane"/>
    <property type="evidence" value="ECO:0007669"/>
    <property type="project" value="TreeGrafter"/>
</dbReference>
<evidence type="ECO:0000313" key="12">
    <source>
        <dbReference type="EMBL" id="APR04808.1"/>
    </source>
</evidence>
<keyword evidence="9 11" id="KW-1133">Transmembrane helix</keyword>
<evidence type="ECO:0000256" key="5">
    <source>
        <dbReference type="ARBA" id="ARBA00022723"/>
    </source>
</evidence>
<dbReference type="PRINTS" id="PR00119">
    <property type="entry name" value="CATATPASE"/>
</dbReference>
<proteinExistence type="inferred from homology"/>
<dbReference type="InterPro" id="IPR050510">
    <property type="entry name" value="Cation_transp_ATPase_P-type"/>
</dbReference>
<dbReference type="STRING" id="96773.Tchl_1961"/>
<dbReference type="FunFam" id="2.70.150.10:FF:000016">
    <property type="entry name" value="Calcium-transporting P-type ATPase putative"/>
    <property type="match status" value="1"/>
</dbReference>
<dbReference type="InterPro" id="IPR006068">
    <property type="entry name" value="ATPase_P-typ_cation-transptr_C"/>
</dbReference>
<dbReference type="GO" id="GO:0046872">
    <property type="term" value="F:metal ion binding"/>
    <property type="evidence" value="ECO:0007669"/>
    <property type="project" value="UniProtKB-KW"/>
</dbReference>
<dbReference type="GO" id="GO:0030007">
    <property type="term" value="P:intracellular potassium ion homeostasis"/>
    <property type="evidence" value="ECO:0007669"/>
    <property type="project" value="TreeGrafter"/>
</dbReference>
<feature type="transmembrane region" description="Helical" evidence="11">
    <location>
        <begin position="290"/>
        <end position="312"/>
    </location>
</feature>
<keyword evidence="4 11" id="KW-0812">Transmembrane</keyword>
<protein>
    <submittedName>
        <fullName evidence="12">Ca ion P-type ATPase</fullName>
    </submittedName>
</protein>
<evidence type="ECO:0000256" key="9">
    <source>
        <dbReference type="ARBA" id="ARBA00022989"/>
    </source>
</evidence>
<feature type="transmembrane region" description="Helical" evidence="11">
    <location>
        <begin position="318"/>
        <end position="345"/>
    </location>
</feature>
<dbReference type="SFLD" id="SFLDS00003">
    <property type="entry name" value="Haloacid_Dehalogenase"/>
    <property type="match status" value="1"/>
</dbReference>
<dbReference type="Pfam" id="PF00689">
    <property type="entry name" value="Cation_ATPase_C"/>
    <property type="match status" value="1"/>
</dbReference>
<dbReference type="PROSITE" id="PS00154">
    <property type="entry name" value="ATPASE_E1_E2"/>
    <property type="match status" value="1"/>
</dbReference>
<dbReference type="PANTHER" id="PTHR43294">
    <property type="entry name" value="SODIUM/POTASSIUM-TRANSPORTING ATPASE SUBUNIT ALPHA"/>
    <property type="match status" value="1"/>
</dbReference>
<dbReference type="SMART" id="SM00831">
    <property type="entry name" value="Cation_ATPase_N"/>
    <property type="match status" value="1"/>
</dbReference>
<dbReference type="Gene3D" id="1.20.1110.10">
    <property type="entry name" value="Calcium-transporting ATPase, transmembrane domain"/>
    <property type="match status" value="1"/>
</dbReference>
<dbReference type="Gene3D" id="3.40.50.1000">
    <property type="entry name" value="HAD superfamily/HAD-like"/>
    <property type="match status" value="1"/>
</dbReference>
<evidence type="ECO:0000256" key="6">
    <source>
        <dbReference type="ARBA" id="ARBA00022741"/>
    </source>
</evidence>
<dbReference type="Gene3D" id="3.40.1110.10">
    <property type="entry name" value="Calcium-transporting ATPase, cytoplasmic domain N"/>
    <property type="match status" value="1"/>
</dbReference>
<dbReference type="InterPro" id="IPR059000">
    <property type="entry name" value="ATPase_P-type_domA"/>
</dbReference>
<evidence type="ECO:0000256" key="10">
    <source>
        <dbReference type="ARBA" id="ARBA00023136"/>
    </source>
</evidence>
<comment type="similarity">
    <text evidence="2">Belongs to the cation transport ATPase (P-type) (TC 3.A.3) family. Type IIA subfamily.</text>
</comment>
<name>A0A1H5SGU9_9RHOO</name>
<evidence type="ECO:0000256" key="3">
    <source>
        <dbReference type="ARBA" id="ARBA00022475"/>
    </source>
</evidence>
<dbReference type="SUPFAM" id="SSF81665">
    <property type="entry name" value="Calcium ATPase, transmembrane domain M"/>
    <property type="match status" value="1"/>
</dbReference>
<keyword evidence="3" id="KW-1003">Cell membrane</keyword>
<dbReference type="InterPro" id="IPR023298">
    <property type="entry name" value="ATPase_P-typ_TM_dom_sf"/>
</dbReference>
<evidence type="ECO:0000256" key="8">
    <source>
        <dbReference type="ARBA" id="ARBA00022967"/>
    </source>
</evidence>
<dbReference type="SFLD" id="SFLDG00002">
    <property type="entry name" value="C1.7:_P-type_atpase_like"/>
    <property type="match status" value="1"/>
</dbReference>
<dbReference type="GO" id="GO:1902600">
    <property type="term" value="P:proton transmembrane transport"/>
    <property type="evidence" value="ECO:0007669"/>
    <property type="project" value="TreeGrafter"/>
</dbReference>
<dbReference type="KEGG" id="tcl:Tchl_1961"/>
<dbReference type="SFLD" id="SFLDF00027">
    <property type="entry name" value="p-type_atpase"/>
    <property type="match status" value="1"/>
</dbReference>
<dbReference type="InterPro" id="IPR044492">
    <property type="entry name" value="P_typ_ATPase_HD_dom"/>
</dbReference>
<dbReference type="PRINTS" id="PR00120">
    <property type="entry name" value="HATPASE"/>
</dbReference>
<dbReference type="InterPro" id="IPR023299">
    <property type="entry name" value="ATPase_P-typ_cyto_dom_N"/>
</dbReference>
<dbReference type="SUPFAM" id="SSF56784">
    <property type="entry name" value="HAD-like"/>
    <property type="match status" value="1"/>
</dbReference>
<dbReference type="GO" id="GO:0016887">
    <property type="term" value="F:ATP hydrolysis activity"/>
    <property type="evidence" value="ECO:0007669"/>
    <property type="project" value="InterPro"/>
</dbReference>
<accession>A0A1H5SGU9</accession>
<dbReference type="GO" id="GO:0005886">
    <property type="term" value="C:plasma membrane"/>
    <property type="evidence" value="ECO:0007669"/>
    <property type="project" value="UniProtKB-SubCell"/>
</dbReference>
<dbReference type="Pfam" id="PF08282">
    <property type="entry name" value="Hydrolase_3"/>
    <property type="match status" value="1"/>
</dbReference>
<keyword evidence="13" id="KW-1185">Reference proteome</keyword>
<dbReference type="InterPro" id="IPR001757">
    <property type="entry name" value="P_typ_ATPase"/>
</dbReference>
<dbReference type="AlphaFoldDB" id="A0A1H5SGU9"/>
<feature type="transmembrane region" description="Helical" evidence="11">
    <location>
        <begin position="738"/>
        <end position="762"/>
    </location>
</feature>
<gene>
    <name evidence="12" type="ORF">Tchl_1961</name>
</gene>
<dbReference type="SUPFAM" id="SSF81660">
    <property type="entry name" value="Metal cation-transporting ATPase, ATP-binding domain N"/>
    <property type="match status" value="1"/>
</dbReference>
<keyword evidence="7" id="KW-0067">ATP-binding</keyword>
<dbReference type="FunFam" id="3.40.50.1000:FF:000001">
    <property type="entry name" value="Phospholipid-transporting ATPase IC"/>
    <property type="match status" value="1"/>
</dbReference>
<feature type="transmembrane region" description="Helical" evidence="11">
    <location>
        <begin position="99"/>
        <end position="121"/>
    </location>
</feature>
<dbReference type="GO" id="GO:0005524">
    <property type="term" value="F:ATP binding"/>
    <property type="evidence" value="ECO:0007669"/>
    <property type="project" value="UniProtKB-KW"/>
</dbReference>
<sequence>MQGSDVSIAFIIIPTKGRTHRLHRDRTSAKAMTTCIDAAAADEDHQRISHHALSIDDSLIRLEARRHEGLSAAQVQARLVEHGRNALPPPPRRGALLRFLLQFHNVLIHVLLVAGAITLLLGHLIDAFVIFGVIVINAFIGFIQEGKAERALDAIRDMLSLRAQVLRDGHRQEIDAEALVPGDIVFLASGDKVPADLRLIEVRSLRIEEAVLTGESLAVEKATAAVGAGVALGDRRSMAYSGTLVAYGQGVGVVVATGTRTEIGRISAMLGAVQTLSTPLLRQMEGFSRVLTWIILGVAAAAFAFGIVLRGYGAAEMFLAAVGLAVAAIPEGLPAIMTITLAIGVQRMARRQAIIRRLPAVEALGSVTVICSDKTGTLTRNEMTVQRVLTVDGRIDVSGAGYAPHGGFERGGHDLEPAEAPLLTDIGRVALLCNDAGLRLDEGEWRVVGDPTEGALLTLALKAGLDPKLCREESPRDDVIPFESAHRFMATLHHDHGGRAQVLVKGAPERVLSLCVNARALDGEAQPLDADAWGQAMAEAAGEGMRLLALAVRASSGRLAALSFDDIEDGGFTLLAVLGITDPPRAEAVQAVANCLAAGIRVKMITGDHAATAQAIGEQLGLGRDIQAITGAEIEAMDDVRLTEVVCDTEIFARASPEHKLRLVEALQARGEVVAMTGDGVNDAPALKRADVGVAMGRKGTEAAKEAAEMVLADDNFASVAAAVEEGRIVYDNLKKTVAYILPTNIGQAGIVFFAVLFGVTMPITPPQILWVNMITAVTLALALAFEDGERDLMRRPPRDPREPLLTRFLLWRIVFVGLLLVAGGMGAFLWEQAHGASVAAARTAAVNAVLAGEVFYLFNMRSFTAPVLNRDGFCGNRYVLGAIALLVLCQILFTHLPAMQRLFGTEALELGAWLRILAFGVAVLLAVEAEKALLRVRARSAGRGDH</sequence>
<dbReference type="PANTHER" id="PTHR43294:SF20">
    <property type="entry name" value="P-TYPE ATPASE"/>
    <property type="match status" value="1"/>
</dbReference>
<dbReference type="GO" id="GO:0036376">
    <property type="term" value="P:sodium ion export across plasma membrane"/>
    <property type="evidence" value="ECO:0007669"/>
    <property type="project" value="TreeGrafter"/>
</dbReference>
<reference evidence="12 13" key="1">
    <citation type="submission" date="2016-12" db="EMBL/GenBank/DDBJ databases">
        <title>Complete genome sequence of Thauera chlorobenzoica, a Betaproteobacterium degrading haloaromatics anaerobically to CO2 and halides.</title>
        <authorList>
            <person name="Goris T."/>
            <person name="Mergelsberg M."/>
            <person name="Boll M."/>
        </authorList>
    </citation>
    <scope>NUCLEOTIDE SEQUENCE [LARGE SCALE GENOMIC DNA]</scope>
    <source>
        <strain evidence="12 13">3CB1</strain>
    </source>
</reference>
<dbReference type="Proteomes" id="UP000185739">
    <property type="component" value="Chromosome"/>
</dbReference>
<evidence type="ECO:0000256" key="11">
    <source>
        <dbReference type="SAM" id="Phobius"/>
    </source>
</evidence>
<dbReference type="InterPro" id="IPR036412">
    <property type="entry name" value="HAD-like_sf"/>
</dbReference>
<dbReference type="Gene3D" id="2.70.150.10">
    <property type="entry name" value="Calcium-transporting ATPase, cytoplasmic transduction domain A"/>
    <property type="match status" value="1"/>
</dbReference>
<evidence type="ECO:0000256" key="7">
    <source>
        <dbReference type="ARBA" id="ARBA00022840"/>
    </source>
</evidence>
<dbReference type="InterPro" id="IPR023214">
    <property type="entry name" value="HAD_sf"/>
</dbReference>
<evidence type="ECO:0000256" key="2">
    <source>
        <dbReference type="ARBA" id="ARBA00005675"/>
    </source>
</evidence>
<feature type="transmembrane region" description="Helical" evidence="11">
    <location>
        <begin position="837"/>
        <end position="859"/>
    </location>
</feature>
<feature type="transmembrane region" description="Helical" evidence="11">
    <location>
        <begin position="810"/>
        <end position="831"/>
    </location>
</feature>
<dbReference type="Pfam" id="PF00122">
    <property type="entry name" value="E1-E2_ATPase"/>
    <property type="match status" value="1"/>
</dbReference>
<dbReference type="InterPro" id="IPR004014">
    <property type="entry name" value="ATPase_P-typ_cation-transptr_N"/>
</dbReference>
<keyword evidence="6" id="KW-0547">Nucleotide-binding</keyword>
<feature type="transmembrane region" description="Helical" evidence="11">
    <location>
        <begin position="879"/>
        <end position="899"/>
    </location>
</feature>
<organism evidence="12 13">
    <name type="scientific">Thauera chlorobenzoica</name>
    <dbReference type="NCBI Taxonomy" id="96773"/>
    <lineage>
        <taxon>Bacteria</taxon>
        <taxon>Pseudomonadati</taxon>
        <taxon>Pseudomonadota</taxon>
        <taxon>Betaproteobacteria</taxon>
        <taxon>Rhodocyclales</taxon>
        <taxon>Zoogloeaceae</taxon>
        <taxon>Thauera</taxon>
    </lineage>
</organism>
<feature type="transmembrane region" description="Helical" evidence="11">
    <location>
        <begin position="911"/>
        <end position="928"/>
    </location>
</feature>
<dbReference type="InterPro" id="IPR018303">
    <property type="entry name" value="ATPase_P-typ_P_site"/>
</dbReference>
<dbReference type="SUPFAM" id="SSF81653">
    <property type="entry name" value="Calcium ATPase, transduction domain A"/>
    <property type="match status" value="1"/>
</dbReference>
<keyword evidence="10 11" id="KW-0472">Membrane</keyword>
<dbReference type="EMBL" id="CP018839">
    <property type="protein sequence ID" value="APR04808.1"/>
    <property type="molecule type" value="Genomic_DNA"/>
</dbReference>
<keyword evidence="5" id="KW-0479">Metal-binding</keyword>
<comment type="subcellular location">
    <subcellularLocation>
        <location evidence="1">Cell membrane</location>
        <topology evidence="1">Multi-pass membrane protein</topology>
    </subcellularLocation>
</comment>
<dbReference type="GO" id="GO:0006883">
    <property type="term" value="P:intracellular sodium ion homeostasis"/>
    <property type="evidence" value="ECO:0007669"/>
    <property type="project" value="TreeGrafter"/>
</dbReference>